<dbReference type="EMBL" id="JANVFO010000015">
    <property type="protein sequence ID" value="KAJ3734025.1"/>
    <property type="molecule type" value="Genomic_DNA"/>
</dbReference>
<evidence type="ECO:0000256" key="1">
    <source>
        <dbReference type="SAM" id="SignalP"/>
    </source>
</evidence>
<reference evidence="2" key="2">
    <citation type="journal article" date="2023" name="Proc. Natl. Acad. Sci. U.S.A.">
        <title>A global phylogenomic analysis of the shiitake genus Lentinula.</title>
        <authorList>
            <person name="Sierra-Patev S."/>
            <person name="Min B."/>
            <person name="Naranjo-Ortiz M."/>
            <person name="Looney B."/>
            <person name="Konkel Z."/>
            <person name="Slot J.C."/>
            <person name="Sakamoto Y."/>
            <person name="Steenwyk J.L."/>
            <person name="Rokas A."/>
            <person name="Carro J."/>
            <person name="Camarero S."/>
            <person name="Ferreira P."/>
            <person name="Molpeceres G."/>
            <person name="Ruiz-Duenas F.J."/>
            <person name="Serrano A."/>
            <person name="Henrissat B."/>
            <person name="Drula E."/>
            <person name="Hughes K.W."/>
            <person name="Mata J.L."/>
            <person name="Ishikawa N.K."/>
            <person name="Vargas-Isla R."/>
            <person name="Ushijima S."/>
            <person name="Smith C.A."/>
            <person name="Donoghue J."/>
            <person name="Ahrendt S."/>
            <person name="Andreopoulos W."/>
            <person name="He G."/>
            <person name="LaButti K."/>
            <person name="Lipzen A."/>
            <person name="Ng V."/>
            <person name="Riley R."/>
            <person name="Sandor L."/>
            <person name="Barry K."/>
            <person name="Martinez A.T."/>
            <person name="Xiao Y."/>
            <person name="Gibbons J.G."/>
            <person name="Terashima K."/>
            <person name="Grigoriev I.V."/>
            <person name="Hibbett D."/>
        </authorList>
    </citation>
    <scope>NUCLEOTIDE SEQUENCE</scope>
    <source>
        <strain evidence="2">ET3784</strain>
    </source>
</reference>
<proteinExistence type="predicted"/>
<accession>A0AA38N1F1</accession>
<sequence length="189" mass="21159">MLSSPLRLFSTVLLFSTLSILMAAPLELNATAKITEGLQKRKSALNHIGVSLKRVVNAESSSPELLRQTTDNVGAVYATETWTLVIGRDNAYRAVPDPQRPSHYKGHRFRERFAGRPIAYVDFHTLENKMEIYEALASLTATTNLLYLQEIFNYLLASGALAEIPAQWSDLYSRMLNSRGDALGHQLDY</sequence>
<evidence type="ECO:0000313" key="3">
    <source>
        <dbReference type="Proteomes" id="UP001176059"/>
    </source>
</evidence>
<reference evidence="2" key="1">
    <citation type="submission" date="2022-08" db="EMBL/GenBank/DDBJ databases">
        <authorList>
            <consortium name="DOE Joint Genome Institute"/>
            <person name="Min B."/>
            <person name="Sierra-Patev S."/>
            <person name="Naranjo-Ortiz M."/>
            <person name="Looney B."/>
            <person name="Konkel Z."/>
            <person name="Slot J.C."/>
            <person name="Sakamoto Y."/>
            <person name="Steenwyk J.L."/>
            <person name="Rokas A."/>
            <person name="Carro J."/>
            <person name="Camarero S."/>
            <person name="Ferreira P."/>
            <person name="Molpeceres G."/>
            <person name="Ruiz-duenas F.J."/>
            <person name="Serrano A."/>
            <person name="Henrissat B."/>
            <person name="Drula E."/>
            <person name="Hughes K.W."/>
            <person name="Mata J.L."/>
            <person name="Ishikawa N.K."/>
            <person name="Vargas-Isla R."/>
            <person name="Ushijima S."/>
            <person name="Smith C.A."/>
            <person name="Ahrendt S."/>
            <person name="Andreopoulos W."/>
            <person name="He G."/>
            <person name="LaButti K."/>
            <person name="Lipzen A."/>
            <person name="Ng V."/>
            <person name="Riley R."/>
            <person name="Sandor L."/>
            <person name="Barry K."/>
            <person name="Martinez A.T."/>
            <person name="Xiao Y."/>
            <person name="Gibbons J.G."/>
            <person name="Terashima K."/>
            <person name="Hibbett D.S."/>
            <person name="Grigoriev I.V."/>
        </authorList>
    </citation>
    <scope>NUCLEOTIDE SEQUENCE</scope>
    <source>
        <strain evidence="2">ET3784</strain>
    </source>
</reference>
<dbReference type="AlphaFoldDB" id="A0AA38N1F1"/>
<feature type="signal peptide" evidence="1">
    <location>
        <begin position="1"/>
        <end position="23"/>
    </location>
</feature>
<name>A0AA38N1F1_9AGAR</name>
<comment type="caution">
    <text evidence="2">The sequence shown here is derived from an EMBL/GenBank/DDBJ whole genome shotgun (WGS) entry which is preliminary data.</text>
</comment>
<gene>
    <name evidence="2" type="ORF">DFJ43DRAFT_178655</name>
</gene>
<feature type="chain" id="PRO_5041276308" evidence="1">
    <location>
        <begin position="24"/>
        <end position="189"/>
    </location>
</feature>
<evidence type="ECO:0000313" key="2">
    <source>
        <dbReference type="EMBL" id="KAJ3734025.1"/>
    </source>
</evidence>
<keyword evidence="1" id="KW-0732">Signal</keyword>
<protein>
    <submittedName>
        <fullName evidence="2">Uncharacterized protein</fullName>
    </submittedName>
</protein>
<dbReference type="Proteomes" id="UP001176059">
    <property type="component" value="Unassembled WGS sequence"/>
</dbReference>
<organism evidence="2 3">
    <name type="scientific">Lentinula guzmanii</name>
    <dbReference type="NCBI Taxonomy" id="2804957"/>
    <lineage>
        <taxon>Eukaryota</taxon>
        <taxon>Fungi</taxon>
        <taxon>Dikarya</taxon>
        <taxon>Basidiomycota</taxon>
        <taxon>Agaricomycotina</taxon>
        <taxon>Agaricomycetes</taxon>
        <taxon>Agaricomycetidae</taxon>
        <taxon>Agaricales</taxon>
        <taxon>Marasmiineae</taxon>
        <taxon>Omphalotaceae</taxon>
        <taxon>Lentinula</taxon>
    </lineage>
</organism>
<keyword evidence="3" id="KW-1185">Reference proteome</keyword>